<dbReference type="Gene3D" id="3.40.50.300">
    <property type="entry name" value="P-loop containing nucleotide triphosphate hydrolases"/>
    <property type="match status" value="1"/>
</dbReference>
<sequence>MSKELICIKQLSKSYGNKKILNNIDLVIEEGQSIALLGNNGTGKSKRRL</sequence>
<evidence type="ECO:0000313" key="1">
    <source>
        <dbReference type="EMBL" id="MBB2182000.1"/>
    </source>
</evidence>
<protein>
    <recommendedName>
        <fullName evidence="3">ABC transporter domain-containing protein</fullName>
    </recommendedName>
</protein>
<dbReference type="Proteomes" id="UP000574276">
    <property type="component" value="Unassembled WGS sequence"/>
</dbReference>
<reference evidence="1 2" key="1">
    <citation type="submission" date="2020-07" db="EMBL/GenBank/DDBJ databases">
        <title>Characterization and genome sequencing of isolate MD1, a novel member within the family Lachnospiraceae.</title>
        <authorList>
            <person name="Rettenmaier R."/>
            <person name="Di Bello L."/>
            <person name="Zinser C."/>
            <person name="Scheitz K."/>
            <person name="Liebl W."/>
            <person name="Zverlov V."/>
        </authorList>
    </citation>
    <scope>NUCLEOTIDE SEQUENCE [LARGE SCALE GENOMIC DNA]</scope>
    <source>
        <strain evidence="1 2">MD1</strain>
    </source>
</reference>
<accession>A0A839JX28</accession>
<name>A0A839JX28_9FIRM</name>
<dbReference type="EMBL" id="JACEGA010000001">
    <property type="protein sequence ID" value="MBB2182000.1"/>
    <property type="molecule type" value="Genomic_DNA"/>
</dbReference>
<keyword evidence="2" id="KW-1185">Reference proteome</keyword>
<comment type="caution">
    <text evidence="1">The sequence shown here is derived from an EMBL/GenBank/DDBJ whole genome shotgun (WGS) entry which is preliminary data.</text>
</comment>
<dbReference type="RefSeq" id="WP_228351735.1">
    <property type="nucleotide sequence ID" value="NZ_JACEGA010000001.1"/>
</dbReference>
<dbReference type="SUPFAM" id="SSF52540">
    <property type="entry name" value="P-loop containing nucleoside triphosphate hydrolases"/>
    <property type="match status" value="1"/>
</dbReference>
<dbReference type="InterPro" id="IPR027417">
    <property type="entry name" value="P-loop_NTPase"/>
</dbReference>
<organism evidence="1 2">
    <name type="scientific">Variimorphobacter saccharofermentans</name>
    <dbReference type="NCBI Taxonomy" id="2755051"/>
    <lineage>
        <taxon>Bacteria</taxon>
        <taxon>Bacillati</taxon>
        <taxon>Bacillota</taxon>
        <taxon>Clostridia</taxon>
        <taxon>Lachnospirales</taxon>
        <taxon>Lachnospiraceae</taxon>
        <taxon>Variimorphobacter</taxon>
    </lineage>
</organism>
<evidence type="ECO:0008006" key="3">
    <source>
        <dbReference type="Google" id="ProtNLM"/>
    </source>
</evidence>
<evidence type="ECO:0000313" key="2">
    <source>
        <dbReference type="Proteomes" id="UP000574276"/>
    </source>
</evidence>
<dbReference type="AlphaFoldDB" id="A0A839JX28"/>
<proteinExistence type="predicted"/>
<gene>
    <name evidence="1" type="ORF">H0486_03810</name>
</gene>